<dbReference type="NCBIfam" id="TIGR00750">
    <property type="entry name" value="lao"/>
    <property type="match status" value="1"/>
</dbReference>
<dbReference type="Pfam" id="PF03308">
    <property type="entry name" value="MeaB"/>
    <property type="match status" value="1"/>
</dbReference>
<sequence>MRGRCGVWAAAAVLPRTATARAFVRYSHTAADDAVVKSLRPPTLALRDRLLNGERYALSKAITLIESTRQDHQQEASRLLSVLLQSQSARGEQPGRASLDRRTFRIGLSGPPGVGKSTFIERFGRMLLEQGHRVAAVDPSSSRTGGSILGDKTRMPELSRDERAYIRPSPNRGSLGGVARNTAEAVMLCEAAGFDICLVETVGVGQSEIAVAEMVDMFCLFVPPGGGDELQGMKKGVVELADLVVVTKADGDLLPAARVAQQEYTSALKFVQPRISEWRPRVTRASAKSDEDMVRVWEMMSQYRDAIVETGRLEKVRASQRTQWMWREVSAKLMQRLQEDNAVQIQAKQLGPRVADGHIAWGDAAERLIQSFLKHGGRS</sequence>
<evidence type="ECO:0000313" key="2">
    <source>
        <dbReference type="EMBL" id="RKP06442.1"/>
    </source>
</evidence>
<dbReference type="GO" id="GO:0003924">
    <property type="term" value="F:GTPase activity"/>
    <property type="evidence" value="ECO:0007669"/>
    <property type="project" value="InterPro"/>
</dbReference>
<proteinExistence type="inferred from homology"/>
<organism evidence="2 3">
    <name type="scientific">Thamnocephalis sphaerospora</name>
    <dbReference type="NCBI Taxonomy" id="78915"/>
    <lineage>
        <taxon>Eukaryota</taxon>
        <taxon>Fungi</taxon>
        <taxon>Fungi incertae sedis</taxon>
        <taxon>Zoopagomycota</taxon>
        <taxon>Zoopagomycotina</taxon>
        <taxon>Zoopagomycetes</taxon>
        <taxon>Zoopagales</taxon>
        <taxon>Sigmoideomycetaceae</taxon>
        <taxon>Thamnocephalis</taxon>
    </lineage>
</organism>
<dbReference type="CDD" id="cd03114">
    <property type="entry name" value="MMAA-like"/>
    <property type="match status" value="1"/>
</dbReference>
<dbReference type="InterPro" id="IPR005129">
    <property type="entry name" value="GTPase_ArgK"/>
</dbReference>
<name>A0A4P9XKZ2_9FUNG</name>
<reference evidence="3" key="1">
    <citation type="journal article" date="2018" name="Nat. Microbiol.">
        <title>Leveraging single-cell genomics to expand the fungal tree of life.</title>
        <authorList>
            <person name="Ahrendt S.R."/>
            <person name="Quandt C.A."/>
            <person name="Ciobanu D."/>
            <person name="Clum A."/>
            <person name="Salamov A."/>
            <person name="Andreopoulos B."/>
            <person name="Cheng J.F."/>
            <person name="Woyke T."/>
            <person name="Pelin A."/>
            <person name="Henrissat B."/>
            <person name="Reynolds N.K."/>
            <person name="Benny G.L."/>
            <person name="Smith M.E."/>
            <person name="James T.Y."/>
            <person name="Grigoriev I.V."/>
        </authorList>
    </citation>
    <scope>NUCLEOTIDE SEQUENCE [LARGE SCALE GENOMIC DNA]</scope>
    <source>
        <strain evidence="3">RSA 1356</strain>
    </source>
</reference>
<dbReference type="PANTHER" id="PTHR23408">
    <property type="entry name" value="METHYLMALONYL-COA MUTASE"/>
    <property type="match status" value="1"/>
</dbReference>
<dbReference type="Gene3D" id="1.20.5.170">
    <property type="match status" value="1"/>
</dbReference>
<dbReference type="InterPro" id="IPR027417">
    <property type="entry name" value="P-loop_NTPase"/>
</dbReference>
<keyword evidence="3" id="KW-1185">Reference proteome</keyword>
<comment type="similarity">
    <text evidence="1">Belongs to the SIMIBI class G3E GTPase family. ArgK/MeaB subfamily.</text>
</comment>
<dbReference type="AlphaFoldDB" id="A0A4P9XKZ2"/>
<dbReference type="SUPFAM" id="SSF52540">
    <property type="entry name" value="P-loop containing nucleoside triphosphate hydrolases"/>
    <property type="match status" value="1"/>
</dbReference>
<dbReference type="Gene3D" id="1.10.287.130">
    <property type="match status" value="1"/>
</dbReference>
<dbReference type="PANTHER" id="PTHR23408:SF3">
    <property type="entry name" value="METHYLMALONIC ACIDURIA TYPE A PROTEIN, MITOCHONDRIAL"/>
    <property type="match status" value="1"/>
</dbReference>
<dbReference type="NCBIfam" id="NF006958">
    <property type="entry name" value="PRK09435.1"/>
    <property type="match status" value="1"/>
</dbReference>
<dbReference type="Gene3D" id="3.40.50.300">
    <property type="entry name" value="P-loop containing nucleotide triphosphate hydrolases"/>
    <property type="match status" value="1"/>
</dbReference>
<evidence type="ECO:0000313" key="3">
    <source>
        <dbReference type="Proteomes" id="UP000271241"/>
    </source>
</evidence>
<dbReference type="GO" id="GO:0005525">
    <property type="term" value="F:GTP binding"/>
    <property type="evidence" value="ECO:0007669"/>
    <property type="project" value="InterPro"/>
</dbReference>
<dbReference type="STRING" id="78915.A0A4P9XKZ2"/>
<dbReference type="GO" id="GO:0005737">
    <property type="term" value="C:cytoplasm"/>
    <property type="evidence" value="ECO:0007669"/>
    <property type="project" value="TreeGrafter"/>
</dbReference>
<dbReference type="OrthoDB" id="1476984at2759"/>
<evidence type="ECO:0000256" key="1">
    <source>
        <dbReference type="ARBA" id="ARBA00009625"/>
    </source>
</evidence>
<dbReference type="Proteomes" id="UP000271241">
    <property type="component" value="Unassembled WGS sequence"/>
</dbReference>
<protein>
    <submittedName>
        <fullName evidence="2">ArgK protein-domain-containing protein</fullName>
    </submittedName>
</protein>
<gene>
    <name evidence="2" type="ORF">THASP1DRAFT_31744</name>
</gene>
<dbReference type="EMBL" id="KZ992882">
    <property type="protein sequence ID" value="RKP06442.1"/>
    <property type="molecule type" value="Genomic_DNA"/>
</dbReference>
<accession>A0A4P9XKZ2</accession>